<accession>A0A553PA39</accession>
<reference evidence="1 2" key="1">
    <citation type="journal article" date="2018" name="Nat. Ecol. Evol.">
        <title>Genomic signatures of mitonuclear coevolution across populations of Tigriopus californicus.</title>
        <authorList>
            <person name="Barreto F.S."/>
            <person name="Watson E.T."/>
            <person name="Lima T.G."/>
            <person name="Willett C.S."/>
            <person name="Edmands S."/>
            <person name="Li W."/>
            <person name="Burton R.S."/>
        </authorList>
    </citation>
    <scope>NUCLEOTIDE SEQUENCE [LARGE SCALE GENOMIC DNA]</scope>
    <source>
        <strain evidence="1 2">San Diego</strain>
    </source>
</reference>
<dbReference type="EMBL" id="VCGU01000005">
    <property type="protein sequence ID" value="TRY74544.1"/>
    <property type="molecule type" value="Genomic_DNA"/>
</dbReference>
<dbReference type="AlphaFoldDB" id="A0A553PA39"/>
<proteinExistence type="predicted"/>
<gene>
    <name evidence="1" type="ORF">TCAL_16827</name>
</gene>
<organism evidence="1 2">
    <name type="scientific">Tigriopus californicus</name>
    <name type="common">Marine copepod</name>
    <dbReference type="NCBI Taxonomy" id="6832"/>
    <lineage>
        <taxon>Eukaryota</taxon>
        <taxon>Metazoa</taxon>
        <taxon>Ecdysozoa</taxon>
        <taxon>Arthropoda</taxon>
        <taxon>Crustacea</taxon>
        <taxon>Multicrustacea</taxon>
        <taxon>Hexanauplia</taxon>
        <taxon>Copepoda</taxon>
        <taxon>Harpacticoida</taxon>
        <taxon>Harpacticidae</taxon>
        <taxon>Tigriopus</taxon>
    </lineage>
</organism>
<evidence type="ECO:0000313" key="1">
    <source>
        <dbReference type="EMBL" id="TRY74544.1"/>
    </source>
</evidence>
<name>A0A553PA39_TIGCA</name>
<sequence length="107" mass="12291">MPTYDDYGDRQNISILLRKLKSQAKEAAQDSQPDMIAALRSLGDYDGRSPMEFHELDYPWSTKMLPSDICKDLQERCLCAFGHDLGGLTEMHWERGDITFLYRGDAE</sequence>
<evidence type="ECO:0000313" key="2">
    <source>
        <dbReference type="Proteomes" id="UP000318571"/>
    </source>
</evidence>
<keyword evidence="2" id="KW-1185">Reference proteome</keyword>
<dbReference type="Proteomes" id="UP000318571">
    <property type="component" value="Chromosome 2"/>
</dbReference>
<comment type="caution">
    <text evidence="1">The sequence shown here is derived from an EMBL/GenBank/DDBJ whole genome shotgun (WGS) entry which is preliminary data.</text>
</comment>
<protein>
    <submittedName>
        <fullName evidence="1">Uncharacterized protein</fullName>
    </submittedName>
</protein>